<dbReference type="Proteomes" id="UP000267096">
    <property type="component" value="Unassembled WGS sequence"/>
</dbReference>
<name>A0A0M3JNP2_ANISI</name>
<keyword evidence="2" id="KW-1185">Reference proteome</keyword>
<protein>
    <submittedName>
        <fullName evidence="3">Eukaryotic translation initiation factor 5B (inferred by orthology to a human protein)</fullName>
    </submittedName>
</protein>
<evidence type="ECO:0000313" key="2">
    <source>
        <dbReference type="Proteomes" id="UP000267096"/>
    </source>
</evidence>
<dbReference type="AlphaFoldDB" id="A0A0M3JNP2"/>
<accession>A0A0M3JNP2</accession>
<proteinExistence type="predicted"/>
<organism evidence="3">
    <name type="scientific">Anisakis simplex</name>
    <name type="common">Herring worm</name>
    <dbReference type="NCBI Taxonomy" id="6269"/>
    <lineage>
        <taxon>Eukaryota</taxon>
        <taxon>Metazoa</taxon>
        <taxon>Ecdysozoa</taxon>
        <taxon>Nematoda</taxon>
        <taxon>Chromadorea</taxon>
        <taxon>Rhabditida</taxon>
        <taxon>Spirurina</taxon>
        <taxon>Ascaridomorpha</taxon>
        <taxon>Ascaridoidea</taxon>
        <taxon>Anisakidae</taxon>
        <taxon>Anisakis</taxon>
        <taxon>Anisakis simplex complex</taxon>
    </lineage>
</organism>
<gene>
    <name evidence="1" type="ORF">ASIM_LOCUS9025</name>
</gene>
<reference evidence="3" key="1">
    <citation type="submission" date="2017-02" db="UniProtKB">
        <authorList>
            <consortium name="WormBaseParasite"/>
        </authorList>
    </citation>
    <scope>IDENTIFICATION</scope>
</reference>
<reference evidence="1 2" key="2">
    <citation type="submission" date="2018-11" db="EMBL/GenBank/DDBJ databases">
        <authorList>
            <consortium name="Pathogen Informatics"/>
        </authorList>
    </citation>
    <scope>NUCLEOTIDE SEQUENCE [LARGE SCALE GENOMIC DNA]</scope>
</reference>
<dbReference type="OrthoDB" id="4928at2759"/>
<dbReference type="EMBL" id="UYRR01026234">
    <property type="protein sequence ID" value="VDK36187.1"/>
    <property type="molecule type" value="Genomic_DNA"/>
</dbReference>
<dbReference type="WBParaSite" id="ASIM_0000928301-mRNA-1">
    <property type="protein sequence ID" value="ASIM_0000928301-mRNA-1"/>
    <property type="gene ID" value="ASIM_0000928301"/>
</dbReference>
<sequence>MVPTSAFLGDGIGNLMAHIVVESQTRLAHKIAFCDELECIVMEVGCFIGFI</sequence>
<evidence type="ECO:0000313" key="3">
    <source>
        <dbReference type="WBParaSite" id="ASIM_0000928301-mRNA-1"/>
    </source>
</evidence>
<evidence type="ECO:0000313" key="1">
    <source>
        <dbReference type="EMBL" id="VDK36187.1"/>
    </source>
</evidence>